<evidence type="ECO:0000256" key="9">
    <source>
        <dbReference type="ARBA" id="ARBA00039733"/>
    </source>
</evidence>
<dbReference type="InterPro" id="IPR002208">
    <property type="entry name" value="SecY/SEC61-alpha"/>
</dbReference>
<dbReference type="InterPro" id="IPR030659">
    <property type="entry name" value="SecY_CS"/>
</dbReference>
<dbReference type="InterPro" id="IPR026593">
    <property type="entry name" value="SecY"/>
</dbReference>
<dbReference type="GO" id="GO:0005886">
    <property type="term" value="C:plasma membrane"/>
    <property type="evidence" value="ECO:0007669"/>
    <property type="project" value="UniProtKB-SubCell"/>
</dbReference>
<evidence type="ECO:0000256" key="8">
    <source>
        <dbReference type="ARBA" id="ARBA00023136"/>
    </source>
</evidence>
<keyword evidence="7 10" id="KW-0811">Translocation</keyword>
<dbReference type="AlphaFoldDB" id="A0A1G1YJP5"/>
<protein>
    <recommendedName>
        <fullName evidence="9 10">Protein translocase subunit SecY</fullName>
    </recommendedName>
</protein>
<dbReference type="PROSITE" id="PS00756">
    <property type="entry name" value="SECY_2"/>
    <property type="match status" value="1"/>
</dbReference>
<dbReference type="Gene3D" id="1.10.3370.10">
    <property type="entry name" value="SecY subunit domain"/>
    <property type="match status" value="1"/>
</dbReference>
<accession>A0A1G1YJP5</accession>
<dbReference type="SUPFAM" id="SSF103491">
    <property type="entry name" value="Preprotein translocase SecY subunit"/>
    <property type="match status" value="1"/>
</dbReference>
<dbReference type="GO" id="GO:0043952">
    <property type="term" value="P:protein transport by the Sec complex"/>
    <property type="evidence" value="ECO:0007669"/>
    <property type="project" value="UniProtKB-UniRule"/>
</dbReference>
<comment type="caution">
    <text evidence="10">Lacks conserved residue(s) required for the propagation of feature annotation.</text>
</comment>
<keyword evidence="6 10" id="KW-1133">Transmembrane helix</keyword>
<dbReference type="STRING" id="1797542.A3J59_01950"/>
<evidence type="ECO:0000256" key="6">
    <source>
        <dbReference type="ARBA" id="ARBA00022989"/>
    </source>
</evidence>
<evidence type="ECO:0000313" key="15">
    <source>
        <dbReference type="Proteomes" id="UP000177310"/>
    </source>
</evidence>
<evidence type="ECO:0000256" key="7">
    <source>
        <dbReference type="ARBA" id="ARBA00023010"/>
    </source>
</evidence>
<dbReference type="Proteomes" id="UP000177310">
    <property type="component" value="Unassembled WGS sequence"/>
</dbReference>
<gene>
    <name evidence="10" type="primary">secY</name>
    <name evidence="14" type="ORF">A3J59_01950</name>
</gene>
<feature type="transmembrane region" description="Helical" evidence="10">
    <location>
        <begin position="145"/>
        <end position="166"/>
    </location>
</feature>
<evidence type="ECO:0000256" key="10">
    <source>
        <dbReference type="HAMAP-Rule" id="MF_01465"/>
    </source>
</evidence>
<dbReference type="InterPro" id="IPR023201">
    <property type="entry name" value="SecY_dom_sf"/>
</dbReference>
<dbReference type="Pfam" id="PF00344">
    <property type="entry name" value="SecY"/>
    <property type="match status" value="1"/>
</dbReference>
<comment type="function">
    <text evidence="10 11">The central subunit of the protein translocation channel SecYEG. Consists of two halves formed by TMs 1-5 and 6-10. These two domains form a lateral gate at the front which open onto the bilayer between TMs 2 and 7, and are clamped together by SecE at the back. The channel is closed by both a pore ring composed of hydrophobic SecY resides and a short helix (helix 2A) on the extracellular side of the membrane which forms a plug. The plug probably moves laterally to allow the channel to open. The ring and the pore may move independently.</text>
</comment>
<feature type="transmembrane region" description="Helical" evidence="10">
    <location>
        <begin position="264"/>
        <end position="287"/>
    </location>
</feature>
<comment type="caution">
    <text evidence="14">The sequence shown here is derived from an EMBL/GenBank/DDBJ whole genome shotgun (WGS) entry which is preliminary data.</text>
</comment>
<feature type="transmembrane region" description="Helical" evidence="10">
    <location>
        <begin position="207"/>
        <end position="227"/>
    </location>
</feature>
<dbReference type="PIRSF" id="PIRSF004557">
    <property type="entry name" value="SecY"/>
    <property type="match status" value="1"/>
</dbReference>
<evidence type="ECO:0000256" key="2">
    <source>
        <dbReference type="ARBA" id="ARBA00005751"/>
    </source>
</evidence>
<dbReference type="FunFam" id="1.10.3370.10:FF:000001">
    <property type="entry name" value="Preprotein translocase subunit SecY"/>
    <property type="match status" value="1"/>
</dbReference>
<feature type="transmembrane region" description="Helical" evidence="10">
    <location>
        <begin position="113"/>
        <end position="133"/>
    </location>
</feature>
<dbReference type="GO" id="GO:0006605">
    <property type="term" value="P:protein targeting"/>
    <property type="evidence" value="ECO:0007669"/>
    <property type="project" value="UniProtKB-UniRule"/>
</dbReference>
<keyword evidence="3 10" id="KW-0813">Transport</keyword>
<feature type="transmembrane region" description="Helical" evidence="10">
    <location>
        <begin position="178"/>
        <end position="195"/>
    </location>
</feature>
<dbReference type="PRINTS" id="PR00303">
    <property type="entry name" value="SECYTRNLCASE"/>
</dbReference>
<dbReference type="GO" id="GO:0065002">
    <property type="term" value="P:intracellular protein transmembrane transport"/>
    <property type="evidence" value="ECO:0007669"/>
    <property type="project" value="UniProtKB-UniRule"/>
</dbReference>
<evidence type="ECO:0000313" key="14">
    <source>
        <dbReference type="EMBL" id="OGY52494.1"/>
    </source>
</evidence>
<evidence type="ECO:0000256" key="13">
    <source>
        <dbReference type="RuleBase" id="RU004349"/>
    </source>
</evidence>
<feature type="transmembrane region" description="Helical" evidence="10">
    <location>
        <begin position="389"/>
        <end position="410"/>
    </location>
</feature>
<evidence type="ECO:0000256" key="5">
    <source>
        <dbReference type="ARBA" id="ARBA00022927"/>
    </source>
</evidence>
<feature type="transmembrane region" description="Helical" evidence="10">
    <location>
        <begin position="365"/>
        <end position="383"/>
    </location>
</feature>
<comment type="similarity">
    <text evidence="2 10 13">Belongs to the SecY/SEC61-alpha family.</text>
</comment>
<dbReference type="NCBIfam" id="TIGR00967">
    <property type="entry name" value="3a0501s007"/>
    <property type="match status" value="1"/>
</dbReference>
<reference evidence="14 15" key="1">
    <citation type="journal article" date="2016" name="Nat. Commun.">
        <title>Thousands of microbial genomes shed light on interconnected biogeochemical processes in an aquifer system.</title>
        <authorList>
            <person name="Anantharaman K."/>
            <person name="Brown C.T."/>
            <person name="Hug L.A."/>
            <person name="Sharon I."/>
            <person name="Castelle C.J."/>
            <person name="Probst A.J."/>
            <person name="Thomas B.C."/>
            <person name="Singh A."/>
            <person name="Wilkins M.J."/>
            <person name="Karaoz U."/>
            <person name="Brodie E.L."/>
            <person name="Williams K.H."/>
            <person name="Hubbard S.S."/>
            <person name="Banfield J.F."/>
        </authorList>
    </citation>
    <scope>NUCLEOTIDE SEQUENCE [LARGE SCALE GENOMIC DNA]</scope>
</reference>
<evidence type="ECO:0000256" key="1">
    <source>
        <dbReference type="ARBA" id="ARBA00004141"/>
    </source>
</evidence>
<comment type="subunit">
    <text evidence="10">Component of the Sec protein translocase complex. Heterotrimer consisting of SecY, SecE and SecG subunits. The heterotrimers can form oligomers, although 1 heterotrimer is thought to be able to translocate proteins. Interacts with the ribosome. Interacts with SecDF, and other proteins may be involved. Interacts with SecA.</text>
</comment>
<dbReference type="PANTHER" id="PTHR10906">
    <property type="entry name" value="SECY/SEC61-ALPHA FAMILY MEMBER"/>
    <property type="match status" value="1"/>
</dbReference>
<dbReference type="HAMAP" id="MF_01465">
    <property type="entry name" value="SecY"/>
    <property type="match status" value="1"/>
</dbReference>
<keyword evidence="4 10" id="KW-0812">Transmembrane</keyword>
<proteinExistence type="inferred from homology"/>
<evidence type="ECO:0000256" key="3">
    <source>
        <dbReference type="ARBA" id="ARBA00022448"/>
    </source>
</evidence>
<dbReference type="EMBL" id="MHIL01000002">
    <property type="protein sequence ID" value="OGY52494.1"/>
    <property type="molecule type" value="Genomic_DNA"/>
</dbReference>
<comment type="subcellular location">
    <subcellularLocation>
        <location evidence="10">Cell membrane</location>
        <topology evidence="10">Multi-pass membrane protein</topology>
    </subcellularLocation>
    <subcellularLocation>
        <location evidence="1 12">Membrane</location>
        <topology evidence="1 12">Multi-pass membrane protein</topology>
    </subcellularLocation>
</comment>
<sequence>MWFKKLLQIWKIKDLRSSILFVAAMLVIFRLAAHVPVPGVDTSALQDFFAANQLLGIMNVLSGGGMENFSIVAMGIAPYITASIIFQLLVMIVPQLEAIQKEGESGQRRINQWTRMLTVPLAAIQGYGLIALLRQSQVNILPDLTPWRLFITIVTVTAGTVFLMWIGELISEKKIGNGISLLIFAGIVTSIPTFIQQTLLVFDPSQLLNMIIFTAIAIITVVGVVIITEGQRNVPVSYARQVRGTKMYGGVNTHLPLRVNMAGVIPIIFAISIILFPPMIAQFFLNAQSAWIAGAASWVISVFQNQLVYGILYFVLVFGFTYFYTEVVFHPDQISENLQKQGGFIPGIRPGAHTAAYLKNTTNRIILAGALFLGIIAVLPLVTSQFSGISTLAIGGTSLLIVVSVVIETVKQVESQLTMREYEGL</sequence>
<evidence type="ECO:0000256" key="12">
    <source>
        <dbReference type="RuleBase" id="RU003484"/>
    </source>
</evidence>
<organism evidence="14 15">
    <name type="scientific">Candidatus Buchananbacteria bacterium RIFCSPHIGHO2_02_FULL_56_16</name>
    <dbReference type="NCBI Taxonomy" id="1797542"/>
    <lineage>
        <taxon>Bacteria</taxon>
        <taxon>Candidatus Buchananiibacteriota</taxon>
    </lineage>
</organism>
<keyword evidence="10" id="KW-1003">Cell membrane</keyword>
<feature type="transmembrane region" description="Helical" evidence="10">
    <location>
        <begin position="307"/>
        <end position="325"/>
    </location>
</feature>
<evidence type="ECO:0000256" key="11">
    <source>
        <dbReference type="RuleBase" id="RU000537"/>
    </source>
</evidence>
<name>A0A1G1YJP5_9BACT</name>
<keyword evidence="5 10" id="KW-0653">Protein transport</keyword>
<feature type="transmembrane region" description="Helical" evidence="10">
    <location>
        <begin position="69"/>
        <end position="93"/>
    </location>
</feature>
<dbReference type="PROSITE" id="PS00755">
    <property type="entry name" value="SECY_1"/>
    <property type="match status" value="1"/>
</dbReference>
<evidence type="ECO:0000256" key="4">
    <source>
        <dbReference type="ARBA" id="ARBA00022692"/>
    </source>
</evidence>
<keyword evidence="8 10" id="KW-0472">Membrane</keyword>